<dbReference type="Proteomes" id="UP000324222">
    <property type="component" value="Unassembled WGS sequence"/>
</dbReference>
<reference evidence="2 3" key="1">
    <citation type="submission" date="2019-05" db="EMBL/GenBank/DDBJ databases">
        <title>Another draft genome of Portunus trituberculatus and its Hox gene families provides insights of decapod evolution.</title>
        <authorList>
            <person name="Jeong J.-H."/>
            <person name="Song I."/>
            <person name="Kim S."/>
            <person name="Choi T."/>
            <person name="Kim D."/>
            <person name="Ryu S."/>
            <person name="Kim W."/>
        </authorList>
    </citation>
    <scope>NUCLEOTIDE SEQUENCE [LARGE SCALE GENOMIC DNA]</scope>
    <source>
        <tissue evidence="2">Muscle</tissue>
    </source>
</reference>
<feature type="compositionally biased region" description="Gly residues" evidence="1">
    <location>
        <begin position="96"/>
        <end position="106"/>
    </location>
</feature>
<feature type="region of interest" description="Disordered" evidence="1">
    <location>
        <begin position="86"/>
        <end position="128"/>
    </location>
</feature>
<proteinExistence type="predicted"/>
<dbReference type="AlphaFoldDB" id="A0A5B7IG40"/>
<organism evidence="2 3">
    <name type="scientific">Portunus trituberculatus</name>
    <name type="common">Swimming crab</name>
    <name type="synonym">Neptunus trituberculatus</name>
    <dbReference type="NCBI Taxonomy" id="210409"/>
    <lineage>
        <taxon>Eukaryota</taxon>
        <taxon>Metazoa</taxon>
        <taxon>Ecdysozoa</taxon>
        <taxon>Arthropoda</taxon>
        <taxon>Crustacea</taxon>
        <taxon>Multicrustacea</taxon>
        <taxon>Malacostraca</taxon>
        <taxon>Eumalacostraca</taxon>
        <taxon>Eucarida</taxon>
        <taxon>Decapoda</taxon>
        <taxon>Pleocyemata</taxon>
        <taxon>Brachyura</taxon>
        <taxon>Eubrachyura</taxon>
        <taxon>Portunoidea</taxon>
        <taxon>Portunidae</taxon>
        <taxon>Portuninae</taxon>
        <taxon>Portunus</taxon>
    </lineage>
</organism>
<evidence type="ECO:0000256" key="1">
    <source>
        <dbReference type="SAM" id="MobiDB-lite"/>
    </source>
</evidence>
<name>A0A5B7IG40_PORTR</name>
<accession>A0A5B7IG40</accession>
<keyword evidence="3" id="KW-1185">Reference proteome</keyword>
<comment type="caution">
    <text evidence="2">The sequence shown here is derived from an EMBL/GenBank/DDBJ whole genome shotgun (WGS) entry which is preliminary data.</text>
</comment>
<protein>
    <submittedName>
        <fullName evidence="2">Uncharacterized protein</fullName>
    </submittedName>
</protein>
<feature type="compositionally biased region" description="Basic and acidic residues" evidence="1">
    <location>
        <begin position="113"/>
        <end position="127"/>
    </location>
</feature>
<evidence type="ECO:0000313" key="3">
    <source>
        <dbReference type="Proteomes" id="UP000324222"/>
    </source>
</evidence>
<gene>
    <name evidence="2" type="ORF">E2C01_074354</name>
</gene>
<dbReference type="EMBL" id="VSRR010052153">
    <property type="protein sequence ID" value="MPC79808.1"/>
    <property type="molecule type" value="Genomic_DNA"/>
</dbReference>
<sequence length="149" mass="15912">MAHTEITPPPGQPVRDRHGTTLLGLTGITAAHTSLLNGFFGTNSGSCVVCPAILSPAARDLLRCRRARPRLAPPYSPSLFACQERRPLGGRTLWPGRGGGGGGGDGRAVQGRQDGREQRHGNNDGRWHLAVLHEPMRRLGGVTSPKRQS</sequence>
<evidence type="ECO:0000313" key="2">
    <source>
        <dbReference type="EMBL" id="MPC79808.1"/>
    </source>
</evidence>